<accession>A0ABP0TA76</accession>
<dbReference type="Pfam" id="PF13460">
    <property type="entry name" value="NAD_binding_10"/>
    <property type="match status" value="1"/>
</dbReference>
<protein>
    <recommendedName>
        <fullName evidence="3">NAD(P)-binding domain-containing protein</fullName>
    </recommendedName>
</protein>
<dbReference type="EMBL" id="OZ019893">
    <property type="protein sequence ID" value="CAK9190803.1"/>
    <property type="molecule type" value="Genomic_DNA"/>
</dbReference>
<evidence type="ECO:0000256" key="2">
    <source>
        <dbReference type="SAM" id="MobiDB-lite"/>
    </source>
</evidence>
<evidence type="ECO:0000313" key="5">
    <source>
        <dbReference type="Proteomes" id="UP001497512"/>
    </source>
</evidence>
<feature type="compositionally biased region" description="Basic and acidic residues" evidence="2">
    <location>
        <begin position="233"/>
        <end position="250"/>
    </location>
</feature>
<gene>
    <name evidence="4" type="ORF">CSSPTR1EN2_LOCUS1073</name>
</gene>
<feature type="compositionally biased region" description="Basic residues" evidence="2">
    <location>
        <begin position="102"/>
        <end position="111"/>
    </location>
</feature>
<feature type="region of interest" description="Disordered" evidence="2">
    <location>
        <begin position="86"/>
        <end position="261"/>
    </location>
</feature>
<dbReference type="Proteomes" id="UP001497512">
    <property type="component" value="Chromosome 1"/>
</dbReference>
<evidence type="ECO:0000256" key="1">
    <source>
        <dbReference type="SAM" id="Coils"/>
    </source>
</evidence>
<keyword evidence="5" id="KW-1185">Reference proteome</keyword>
<feature type="compositionally biased region" description="Basic residues" evidence="2">
    <location>
        <begin position="222"/>
        <end position="232"/>
    </location>
</feature>
<feature type="compositionally biased region" description="Acidic residues" evidence="2">
    <location>
        <begin position="124"/>
        <end position="156"/>
    </location>
</feature>
<evidence type="ECO:0000259" key="3">
    <source>
        <dbReference type="Pfam" id="PF13460"/>
    </source>
</evidence>
<feature type="compositionally biased region" description="Acidic residues" evidence="2">
    <location>
        <begin position="462"/>
        <end position="471"/>
    </location>
</feature>
<feature type="region of interest" description="Disordered" evidence="2">
    <location>
        <begin position="399"/>
        <end position="472"/>
    </location>
</feature>
<feature type="compositionally biased region" description="Low complexity" evidence="2">
    <location>
        <begin position="19"/>
        <end position="32"/>
    </location>
</feature>
<dbReference type="CDD" id="cd05243">
    <property type="entry name" value="SDR_a5"/>
    <property type="match status" value="1"/>
</dbReference>
<organism evidence="4 5">
    <name type="scientific">Sphagnum troendelagicum</name>
    <dbReference type="NCBI Taxonomy" id="128251"/>
    <lineage>
        <taxon>Eukaryota</taxon>
        <taxon>Viridiplantae</taxon>
        <taxon>Streptophyta</taxon>
        <taxon>Embryophyta</taxon>
        <taxon>Bryophyta</taxon>
        <taxon>Sphagnophytina</taxon>
        <taxon>Sphagnopsida</taxon>
        <taxon>Sphagnales</taxon>
        <taxon>Sphagnaceae</taxon>
        <taxon>Sphagnum</taxon>
    </lineage>
</organism>
<feature type="region of interest" description="Disordered" evidence="2">
    <location>
        <begin position="19"/>
        <end position="43"/>
    </location>
</feature>
<feature type="coiled-coil region" evidence="1">
    <location>
        <begin position="290"/>
        <end position="317"/>
    </location>
</feature>
<keyword evidence="1" id="KW-0175">Coiled coil</keyword>
<sequence length="694" mass="74328">MAMAGVCAKVLQPVGGLRTQQQRSGGAAAAAVGRKKRTATRSSSSAVVSDGAAFSRARTISSYGTAAAAGRRCYYGSSGPLLCQAASSGGSRRDHQKIVARTQHRRARHVKGVTPSKPELLSALEDEENADAILGNDEEEEEEEEEEENPLPEDEAAAIPVETAKASYVGDKWVSPQGGEEEEGGGGGRSSNKGEKELNDQVQQSAEDVAEVSNEAVDKSARSLRRTGRKVGRNLEESREEGETILREGADAINKQTGRVGSDIQKGAQEVGETAQKLAALAQDTADESGKELQDVGQDVRQNIQEVEQEGEKLIRKGGEAVSEQAREAVDEIGKQAQRAVPEDVGRSVQRVGNRVERAAERVEGPIERAMDASREAVEAVGKEAFGVGQSLLEVAEQATGMAGAPPSNSRPKESDEENVAQVQQQQKGAKELGSGRKYKPAGKEVMRKFQGTGQGEKDLSDEGSQEEENADSYTGLRVLVAGASGRTGRLIVENLVNKGVPVRALVRDVNKARKIKELDNAELVAGDVYKYETVKQALGDSNVVICAIGLQGFTLDLLQTYKTEYEGVVNLISAAKNNGDVKKFVFITTIGLGSFLQIIPLLFWKRQAELFLQRSGLDYTIVRPGGLRNNSGVNESVELRPVDTQYRGGISRSKVAEVCVSALVIPESSEKIVEIVAGSGRTRQSIEDQFAAI</sequence>
<dbReference type="Gene3D" id="3.40.50.720">
    <property type="entry name" value="NAD(P)-binding Rossmann-like Domain"/>
    <property type="match status" value="1"/>
</dbReference>
<dbReference type="InterPro" id="IPR016040">
    <property type="entry name" value="NAD(P)-bd_dom"/>
</dbReference>
<feature type="domain" description="NAD(P)-binding" evidence="3">
    <location>
        <begin position="483"/>
        <end position="664"/>
    </location>
</feature>
<dbReference type="InterPro" id="IPR036291">
    <property type="entry name" value="NAD(P)-bd_dom_sf"/>
</dbReference>
<name>A0ABP0TA76_9BRYO</name>
<evidence type="ECO:0000313" key="4">
    <source>
        <dbReference type="EMBL" id="CAK9190803.1"/>
    </source>
</evidence>
<dbReference type="PANTHER" id="PTHR15020">
    <property type="entry name" value="FLAVIN REDUCTASE-RELATED"/>
    <property type="match status" value="1"/>
</dbReference>
<proteinExistence type="predicted"/>
<dbReference type="SUPFAM" id="SSF51735">
    <property type="entry name" value="NAD(P)-binding Rossmann-fold domains"/>
    <property type="match status" value="1"/>
</dbReference>
<dbReference type="PANTHER" id="PTHR15020:SF42">
    <property type="entry name" value="NAD(P)-BINDING DOMAIN-CONTAINING PROTEIN"/>
    <property type="match status" value="1"/>
</dbReference>
<reference evidence="4 5" key="1">
    <citation type="submission" date="2024-02" db="EMBL/GenBank/DDBJ databases">
        <authorList>
            <consortium name="ELIXIR-Norway"/>
            <consortium name="Elixir Norway"/>
        </authorList>
    </citation>
    <scope>NUCLEOTIDE SEQUENCE [LARGE SCALE GENOMIC DNA]</scope>
</reference>